<protein>
    <submittedName>
        <fullName evidence="2">DNA (Cytosine-5-)-methyltransferase</fullName>
    </submittedName>
</protein>
<gene>
    <name evidence="2" type="ORF">FH965_19415</name>
</gene>
<name>A0A516RL94_STRST</name>
<evidence type="ECO:0000256" key="1">
    <source>
        <dbReference type="SAM" id="MobiDB-lite"/>
    </source>
</evidence>
<dbReference type="GO" id="GO:0032259">
    <property type="term" value="P:methylation"/>
    <property type="evidence" value="ECO:0007669"/>
    <property type="project" value="UniProtKB-KW"/>
</dbReference>
<keyword evidence="2" id="KW-0808">Transferase</keyword>
<keyword evidence="2" id="KW-0489">Methyltransferase</keyword>
<evidence type="ECO:0000313" key="2">
    <source>
        <dbReference type="EMBL" id="QDQ16436.1"/>
    </source>
</evidence>
<sequence>MFKTPTANLGSNGAPQHPDKRKAGGHGPTLDDEVSYLLPVDPGVAEGDADEFHSPHEWWGEFAPAVRRWEILTGSPAPVPVEVGPRGGRRLTAVFGEWLMGLPRGWITHVPGLNRSRQLRATGNGVVSQQAFTAYLHLMNDKEGSKHG</sequence>
<proteinExistence type="predicted"/>
<dbReference type="GO" id="GO:0008168">
    <property type="term" value="F:methyltransferase activity"/>
    <property type="evidence" value="ECO:0007669"/>
    <property type="project" value="UniProtKB-KW"/>
</dbReference>
<evidence type="ECO:0000313" key="3">
    <source>
        <dbReference type="Proteomes" id="UP000316806"/>
    </source>
</evidence>
<dbReference type="Proteomes" id="UP000316806">
    <property type="component" value="Chromosome"/>
</dbReference>
<dbReference type="AlphaFoldDB" id="A0A516RL94"/>
<feature type="region of interest" description="Disordered" evidence="1">
    <location>
        <begin position="1"/>
        <end position="34"/>
    </location>
</feature>
<dbReference type="EMBL" id="CP040916">
    <property type="protein sequence ID" value="QDQ16436.1"/>
    <property type="molecule type" value="Genomic_DNA"/>
</dbReference>
<organism evidence="2 3">
    <name type="scientific">Streptomyces spectabilis</name>
    <dbReference type="NCBI Taxonomy" id="68270"/>
    <lineage>
        <taxon>Bacteria</taxon>
        <taxon>Bacillati</taxon>
        <taxon>Actinomycetota</taxon>
        <taxon>Actinomycetes</taxon>
        <taxon>Kitasatosporales</taxon>
        <taxon>Streptomycetaceae</taxon>
        <taxon>Streptomyces</taxon>
    </lineage>
</organism>
<feature type="compositionally biased region" description="Polar residues" evidence="1">
    <location>
        <begin position="1"/>
        <end position="14"/>
    </location>
</feature>
<accession>A0A516RL94</accession>
<reference evidence="2 3" key="1">
    <citation type="journal article" date="2019" name="J. Ind. Microbiol. Biotechnol.">
        <title>The complete genomic sequence of Streptomyces spectabilis NRRL-2792 and identification of secondary metabolite biosynthetic gene clusters.</title>
        <authorList>
            <person name="Sinha A."/>
            <person name="Phillips-Salemka S."/>
            <person name="Niraula T.A."/>
            <person name="Short K.A."/>
            <person name="Niraula N.P."/>
        </authorList>
    </citation>
    <scope>NUCLEOTIDE SEQUENCE [LARGE SCALE GENOMIC DNA]</scope>
    <source>
        <strain evidence="2 3">NRRL 2792</strain>
    </source>
</reference>